<evidence type="ECO:0000256" key="1">
    <source>
        <dbReference type="RuleBase" id="RU004003"/>
    </source>
</evidence>
<dbReference type="PANTHER" id="PTHR30332">
    <property type="entry name" value="PROBABLE GENERAL SECRETION PATHWAY PROTEIN D"/>
    <property type="match status" value="1"/>
</dbReference>
<dbReference type="Pfam" id="PF13629">
    <property type="entry name" value="T2SS-T3SS_pil_N"/>
    <property type="match status" value="1"/>
</dbReference>
<organism evidence="5 6">
    <name type="scientific">Massilia haematophila</name>
    <dbReference type="NCBI Taxonomy" id="457923"/>
    <lineage>
        <taxon>Bacteria</taxon>
        <taxon>Pseudomonadati</taxon>
        <taxon>Pseudomonadota</taxon>
        <taxon>Betaproteobacteria</taxon>
        <taxon>Burkholderiales</taxon>
        <taxon>Oxalobacteraceae</taxon>
        <taxon>Telluria group</taxon>
        <taxon>Massilia</taxon>
    </lineage>
</organism>
<protein>
    <submittedName>
        <fullName evidence="5">Type II and III secretion system protein family protein</fullName>
    </submittedName>
</protein>
<dbReference type="InterPro" id="IPR004846">
    <property type="entry name" value="T2SS/T3SS_dom"/>
</dbReference>
<proteinExistence type="inferred from homology"/>
<feature type="domain" description="Type II/III secretion system secretin-like" evidence="3">
    <location>
        <begin position="266"/>
        <end position="421"/>
    </location>
</feature>
<name>A0ABV7PH76_9BURK</name>
<reference evidence="6" key="1">
    <citation type="journal article" date="2019" name="Int. J. Syst. Evol. Microbiol.">
        <title>The Global Catalogue of Microorganisms (GCM) 10K type strain sequencing project: providing services to taxonomists for standard genome sequencing and annotation.</title>
        <authorList>
            <consortium name="The Broad Institute Genomics Platform"/>
            <consortium name="The Broad Institute Genome Sequencing Center for Infectious Disease"/>
            <person name="Wu L."/>
            <person name="Ma J."/>
        </authorList>
    </citation>
    <scope>NUCLEOTIDE SEQUENCE [LARGE SCALE GENOMIC DNA]</scope>
    <source>
        <strain evidence="6">CCM 7480</strain>
    </source>
</reference>
<feature type="domain" description="Pilus formation protein N-terminal" evidence="4">
    <location>
        <begin position="46"/>
        <end position="109"/>
    </location>
</feature>
<evidence type="ECO:0000259" key="3">
    <source>
        <dbReference type="Pfam" id="PF00263"/>
    </source>
</evidence>
<dbReference type="Pfam" id="PF00263">
    <property type="entry name" value="Secretin"/>
    <property type="match status" value="1"/>
</dbReference>
<evidence type="ECO:0000259" key="4">
    <source>
        <dbReference type="Pfam" id="PF13629"/>
    </source>
</evidence>
<feature type="region of interest" description="Disordered" evidence="2">
    <location>
        <begin position="442"/>
        <end position="463"/>
    </location>
</feature>
<dbReference type="InterPro" id="IPR001775">
    <property type="entry name" value="GspD/PilQ"/>
</dbReference>
<gene>
    <name evidence="5" type="ORF">ACFOPH_04530</name>
</gene>
<sequence length="463" mass="49382">MTNPIKPTAGMPASTPHALFAGTLLLALFLMLALFALPTPAGAAAAPDLELYAGEAKVLALAPARIAIGNGKVVSASSLSSKQLLVLAEAPGTTTLHLWFKNGSERIMTVLVREGNVQAILEDVKRLLAGMENVTARVAGSKVVLEGEMVSDDNQARVQAIQKMFPEQVVNFVGKVGWEKMIYMDVKVLELSTRGSRELGIRWDSSINGPHGGLVADFYTNTSFRYVPDQSASGLDLTGVPLPGKVWPPKGFLNLTTLITSRINLLVQNGDAEVLAAPSLTTRSGSKARFVAGGEIPLPVATAFGQTQVDMKEYGVILEVTPVTDKSGAIYAKVDVEVSSIDRSVTVLGIPGFLKRKTTAEFNSRDGESVVLNGMYQYESAGDTQDLPGLAKLPLVGGLFRNKAKTTATREVAIVITPRVVTATPEAPSGPADLNREKLDEFDKTMRDRQLLPSKSAPLTITE</sequence>
<dbReference type="PANTHER" id="PTHR30332:SF17">
    <property type="entry name" value="TYPE IV PILIATION SYSTEM PROTEIN DR_0774-RELATED"/>
    <property type="match status" value="1"/>
</dbReference>
<dbReference type="InterPro" id="IPR032789">
    <property type="entry name" value="T2SS-T3SS_pil_N"/>
</dbReference>
<dbReference type="Proteomes" id="UP001595665">
    <property type="component" value="Unassembled WGS sequence"/>
</dbReference>
<evidence type="ECO:0000256" key="2">
    <source>
        <dbReference type="SAM" id="MobiDB-lite"/>
    </source>
</evidence>
<evidence type="ECO:0000313" key="6">
    <source>
        <dbReference type="Proteomes" id="UP001595665"/>
    </source>
</evidence>
<comment type="similarity">
    <text evidence="1">Belongs to the bacterial secretin family.</text>
</comment>
<dbReference type="RefSeq" id="WP_312549162.1">
    <property type="nucleotide sequence ID" value="NZ_JBHRVV010000001.1"/>
</dbReference>
<keyword evidence="6" id="KW-1185">Reference proteome</keyword>
<comment type="caution">
    <text evidence="5">The sequence shown here is derived from an EMBL/GenBank/DDBJ whole genome shotgun (WGS) entry which is preliminary data.</text>
</comment>
<dbReference type="EMBL" id="JBHRVV010000001">
    <property type="protein sequence ID" value="MFC3457510.1"/>
    <property type="molecule type" value="Genomic_DNA"/>
</dbReference>
<evidence type="ECO:0000313" key="5">
    <source>
        <dbReference type="EMBL" id="MFC3457510.1"/>
    </source>
</evidence>
<dbReference type="InterPro" id="IPR050810">
    <property type="entry name" value="Bact_Secretion_Sys_Channel"/>
</dbReference>
<accession>A0ABV7PH76</accession>
<dbReference type="PRINTS" id="PR00811">
    <property type="entry name" value="BCTERIALGSPD"/>
</dbReference>